<comment type="subcellular location">
    <subcellularLocation>
        <location evidence="1">Cytoplasm</location>
    </subcellularLocation>
</comment>
<keyword evidence="5" id="KW-0819">tRNA processing</keyword>
<dbReference type="InterPro" id="IPR029063">
    <property type="entry name" value="SAM-dependent_MTases_sf"/>
</dbReference>
<dbReference type="SUPFAM" id="SSF53335">
    <property type="entry name" value="S-adenosyl-L-methionine-dependent methyltransferases"/>
    <property type="match status" value="1"/>
</dbReference>
<dbReference type="Gene3D" id="3.40.50.150">
    <property type="entry name" value="Vaccinia Virus protein VP39"/>
    <property type="match status" value="1"/>
</dbReference>
<dbReference type="PANTHER" id="PTHR14911:SF13">
    <property type="entry name" value="TRNA (GUANINE(6)-N2)-METHYLTRANSFERASE THUMP3"/>
    <property type="match status" value="1"/>
</dbReference>
<reference evidence="7 8" key="1">
    <citation type="journal article" date="2019" name="Front. Microbiol.">
        <title>Genomic Features for Desiccation Tolerance and Sugar Biosynthesis in the Extremophile Gloeocapsopsis sp. UTEX B3054.</title>
        <authorList>
            <person name="Urrejola C."/>
            <person name="Alcorta J."/>
            <person name="Salas L."/>
            <person name="Vasquez M."/>
            <person name="Polz M.F."/>
            <person name="Vicuna R."/>
            <person name="Diez B."/>
        </authorList>
    </citation>
    <scope>NUCLEOTIDE SEQUENCE [LARGE SCALE GENOMIC DNA]</scope>
    <source>
        <strain evidence="7 8">1H9</strain>
    </source>
</reference>
<keyword evidence="3" id="KW-0489">Methyltransferase</keyword>
<dbReference type="GO" id="GO:0016423">
    <property type="term" value="F:tRNA (guanine) methyltransferase activity"/>
    <property type="evidence" value="ECO:0007669"/>
    <property type="project" value="TreeGrafter"/>
</dbReference>
<keyword evidence="2" id="KW-0963">Cytoplasm</keyword>
<protein>
    <recommendedName>
        <fullName evidence="6">Ribosomal RNA large subunit methyltransferase K/L-like methyltransferase domain-containing protein</fullName>
    </recommendedName>
</protein>
<evidence type="ECO:0000256" key="5">
    <source>
        <dbReference type="ARBA" id="ARBA00022694"/>
    </source>
</evidence>
<feature type="domain" description="Ribosomal RNA large subunit methyltransferase K/L-like methyltransferase" evidence="6">
    <location>
        <begin position="132"/>
        <end position="281"/>
    </location>
</feature>
<dbReference type="AlphaFoldDB" id="A0A6N8FWU3"/>
<sequence>MLAFKKLRTVEDIFFSLQEKPFKLIKISQFKSNFKVSADSFRIAVFRSIELKNFLYGKKARSKSISYISFVKQDVDHGSARKAVSNLLNNLFVTAFPNWRCQDPGNIECWGFWSKDDLFVGIRITPHSVRARDYRNGERKASLRPTIAAAMAVLSNPNERDRVIDPMCGSGTLLIERGLLSSYASLQGYDIDPEAVKLAATNISNANLRDANVKSCDSTTLHLETESADILLCNLPFGKVYGNKETNTDLYIRCLQEWGRVVKTGGRAILLTSDTKCFMIAHKHINNYWQITDTFRFKVMGIYANCFVLHKT</sequence>
<dbReference type="InterPro" id="IPR000241">
    <property type="entry name" value="RlmKL-like_Mtase"/>
</dbReference>
<dbReference type="CDD" id="cd02440">
    <property type="entry name" value="AdoMet_MTases"/>
    <property type="match status" value="1"/>
</dbReference>
<dbReference type="GO" id="GO:0005737">
    <property type="term" value="C:cytoplasm"/>
    <property type="evidence" value="ECO:0007669"/>
    <property type="project" value="UniProtKB-SubCell"/>
</dbReference>
<keyword evidence="8" id="KW-1185">Reference proteome</keyword>
<comment type="caution">
    <text evidence="7">The sequence shown here is derived from an EMBL/GenBank/DDBJ whole genome shotgun (WGS) entry which is preliminary data.</text>
</comment>
<name>A0A6N8FWU3_9CHRO</name>
<keyword evidence="4" id="KW-0808">Transferase</keyword>
<accession>A0A6N8FWU3</accession>
<evidence type="ECO:0000259" key="6">
    <source>
        <dbReference type="Pfam" id="PF01170"/>
    </source>
</evidence>
<dbReference type="PROSITE" id="PS01261">
    <property type="entry name" value="UPF0020"/>
    <property type="match status" value="1"/>
</dbReference>
<evidence type="ECO:0000313" key="7">
    <source>
        <dbReference type="EMBL" id="MUL37598.1"/>
    </source>
</evidence>
<proteinExistence type="predicted"/>
<evidence type="ECO:0000256" key="4">
    <source>
        <dbReference type="ARBA" id="ARBA00022679"/>
    </source>
</evidence>
<evidence type="ECO:0000256" key="3">
    <source>
        <dbReference type="ARBA" id="ARBA00022603"/>
    </source>
</evidence>
<dbReference type="Proteomes" id="UP000441797">
    <property type="component" value="Unassembled WGS sequence"/>
</dbReference>
<gene>
    <name evidence="7" type="ORF">BWI75_15010</name>
</gene>
<organism evidence="7 8">
    <name type="scientific">Gloeocapsopsis dulcis AAB1 = 1H9</name>
    <dbReference type="NCBI Taxonomy" id="1433147"/>
    <lineage>
        <taxon>Bacteria</taxon>
        <taxon>Bacillati</taxon>
        <taxon>Cyanobacteriota</taxon>
        <taxon>Cyanophyceae</taxon>
        <taxon>Oscillatoriophycideae</taxon>
        <taxon>Chroococcales</taxon>
        <taxon>Chroococcaceae</taxon>
        <taxon>Gloeocapsopsis</taxon>
        <taxon>Gloeocapsopsis dulcis</taxon>
    </lineage>
</organism>
<evidence type="ECO:0000256" key="1">
    <source>
        <dbReference type="ARBA" id="ARBA00004496"/>
    </source>
</evidence>
<dbReference type="PANTHER" id="PTHR14911">
    <property type="entry name" value="THUMP DOMAIN-CONTAINING"/>
    <property type="match status" value="1"/>
</dbReference>
<evidence type="ECO:0000313" key="8">
    <source>
        <dbReference type="Proteomes" id="UP000441797"/>
    </source>
</evidence>
<dbReference type="GO" id="GO:0030488">
    <property type="term" value="P:tRNA methylation"/>
    <property type="evidence" value="ECO:0007669"/>
    <property type="project" value="TreeGrafter"/>
</dbReference>
<evidence type="ECO:0000256" key="2">
    <source>
        <dbReference type="ARBA" id="ARBA00022490"/>
    </source>
</evidence>
<dbReference type="InterPro" id="IPR053943">
    <property type="entry name" value="RlmKL-like_Mtase_CS"/>
</dbReference>
<dbReference type="Pfam" id="PF01170">
    <property type="entry name" value="UPF0020"/>
    <property type="match status" value="1"/>
</dbReference>
<dbReference type="EMBL" id="NAPY01000024">
    <property type="protein sequence ID" value="MUL37598.1"/>
    <property type="molecule type" value="Genomic_DNA"/>
</dbReference>